<dbReference type="AlphaFoldDB" id="A0AAV4IP58"/>
<name>A0AAV4IP58_9GAST</name>
<evidence type="ECO:0000256" key="1">
    <source>
        <dbReference type="SAM" id="MobiDB-lite"/>
    </source>
</evidence>
<protein>
    <submittedName>
        <fullName evidence="2">Uncharacterized protein</fullName>
    </submittedName>
</protein>
<dbReference type="EMBL" id="BMAT01002655">
    <property type="protein sequence ID" value="GFS11017.1"/>
    <property type="molecule type" value="Genomic_DNA"/>
</dbReference>
<gene>
    <name evidence="2" type="ORF">ElyMa_001336600</name>
</gene>
<comment type="caution">
    <text evidence="2">The sequence shown here is derived from an EMBL/GenBank/DDBJ whole genome shotgun (WGS) entry which is preliminary data.</text>
</comment>
<keyword evidence="3" id="KW-1185">Reference proteome</keyword>
<dbReference type="Proteomes" id="UP000762676">
    <property type="component" value="Unassembled WGS sequence"/>
</dbReference>
<accession>A0AAV4IP58</accession>
<evidence type="ECO:0000313" key="3">
    <source>
        <dbReference type="Proteomes" id="UP000762676"/>
    </source>
</evidence>
<feature type="compositionally biased region" description="Basic and acidic residues" evidence="1">
    <location>
        <begin position="37"/>
        <end position="56"/>
    </location>
</feature>
<feature type="region of interest" description="Disordered" evidence="1">
    <location>
        <begin position="1"/>
        <end position="94"/>
    </location>
</feature>
<proteinExistence type="predicted"/>
<reference evidence="2 3" key="1">
    <citation type="journal article" date="2021" name="Elife">
        <title>Chloroplast acquisition without the gene transfer in kleptoplastic sea slugs, Plakobranchus ocellatus.</title>
        <authorList>
            <person name="Maeda T."/>
            <person name="Takahashi S."/>
            <person name="Yoshida T."/>
            <person name="Shimamura S."/>
            <person name="Takaki Y."/>
            <person name="Nagai Y."/>
            <person name="Toyoda A."/>
            <person name="Suzuki Y."/>
            <person name="Arimoto A."/>
            <person name="Ishii H."/>
            <person name="Satoh N."/>
            <person name="Nishiyama T."/>
            <person name="Hasebe M."/>
            <person name="Maruyama T."/>
            <person name="Minagawa J."/>
            <person name="Obokata J."/>
            <person name="Shigenobu S."/>
        </authorList>
    </citation>
    <scope>NUCLEOTIDE SEQUENCE [LARGE SCALE GENOMIC DNA]</scope>
</reference>
<feature type="compositionally biased region" description="Basic and acidic residues" evidence="1">
    <location>
        <begin position="72"/>
        <end position="83"/>
    </location>
</feature>
<sequence length="94" mass="11455">MYTRQGAAHDCTCRNRSTMRRRDRPEFASFLSLFEDATMKKEKEEEKKKKEKNKEKKKEKKKKEEEEEEEEREKKKEEEEKTHSGFLPNNPESQ</sequence>
<evidence type="ECO:0000313" key="2">
    <source>
        <dbReference type="EMBL" id="GFS11017.1"/>
    </source>
</evidence>
<organism evidence="2 3">
    <name type="scientific">Elysia marginata</name>
    <dbReference type="NCBI Taxonomy" id="1093978"/>
    <lineage>
        <taxon>Eukaryota</taxon>
        <taxon>Metazoa</taxon>
        <taxon>Spiralia</taxon>
        <taxon>Lophotrochozoa</taxon>
        <taxon>Mollusca</taxon>
        <taxon>Gastropoda</taxon>
        <taxon>Heterobranchia</taxon>
        <taxon>Euthyneura</taxon>
        <taxon>Panpulmonata</taxon>
        <taxon>Sacoglossa</taxon>
        <taxon>Placobranchoidea</taxon>
        <taxon>Plakobranchidae</taxon>
        <taxon>Elysia</taxon>
    </lineage>
</organism>